<gene>
    <name evidence="1" type="ORF">AB205_0037520</name>
</gene>
<dbReference type="Proteomes" id="UP000228934">
    <property type="component" value="Unassembled WGS sequence"/>
</dbReference>
<evidence type="ECO:0000313" key="1">
    <source>
        <dbReference type="EMBL" id="PIO31958.1"/>
    </source>
</evidence>
<evidence type="ECO:0000313" key="2">
    <source>
        <dbReference type="Proteomes" id="UP000228934"/>
    </source>
</evidence>
<reference evidence="2" key="1">
    <citation type="journal article" date="2017" name="Nat. Commun.">
        <title>The North American bullfrog draft genome provides insight into hormonal regulation of long noncoding RNA.</title>
        <authorList>
            <person name="Hammond S.A."/>
            <person name="Warren R.L."/>
            <person name="Vandervalk B.P."/>
            <person name="Kucuk E."/>
            <person name="Khan H."/>
            <person name="Gibb E.A."/>
            <person name="Pandoh P."/>
            <person name="Kirk H."/>
            <person name="Zhao Y."/>
            <person name="Jones M."/>
            <person name="Mungall A.J."/>
            <person name="Coope R."/>
            <person name="Pleasance S."/>
            <person name="Moore R.A."/>
            <person name="Holt R.A."/>
            <person name="Round J.M."/>
            <person name="Ohora S."/>
            <person name="Walle B.V."/>
            <person name="Veldhoen N."/>
            <person name="Helbing C.C."/>
            <person name="Birol I."/>
        </authorList>
    </citation>
    <scope>NUCLEOTIDE SEQUENCE [LARGE SCALE GENOMIC DNA]</scope>
</reference>
<dbReference type="EMBL" id="KV931167">
    <property type="protein sequence ID" value="PIO31958.1"/>
    <property type="molecule type" value="Genomic_DNA"/>
</dbReference>
<accession>A0A2G9RVM0</accession>
<keyword evidence="2" id="KW-1185">Reference proteome</keyword>
<sequence>MIGYSFLRSQIVRTTHTCYALYTLRVCETPPAPDVLSSLFPAPSLSAQWGRAHGGDRAGA</sequence>
<proteinExistence type="predicted"/>
<organism evidence="1 2">
    <name type="scientific">Aquarana catesbeiana</name>
    <name type="common">American bullfrog</name>
    <name type="synonym">Rana catesbeiana</name>
    <dbReference type="NCBI Taxonomy" id="8400"/>
    <lineage>
        <taxon>Eukaryota</taxon>
        <taxon>Metazoa</taxon>
        <taxon>Chordata</taxon>
        <taxon>Craniata</taxon>
        <taxon>Vertebrata</taxon>
        <taxon>Euteleostomi</taxon>
        <taxon>Amphibia</taxon>
        <taxon>Batrachia</taxon>
        <taxon>Anura</taxon>
        <taxon>Neobatrachia</taxon>
        <taxon>Ranoidea</taxon>
        <taxon>Ranidae</taxon>
        <taxon>Aquarana</taxon>
    </lineage>
</organism>
<protein>
    <submittedName>
        <fullName evidence="1">Uncharacterized protein</fullName>
    </submittedName>
</protein>
<dbReference type="AlphaFoldDB" id="A0A2G9RVM0"/>
<name>A0A2G9RVM0_AQUCT</name>